<dbReference type="InterPro" id="IPR000305">
    <property type="entry name" value="GIY-YIG_endonuc"/>
</dbReference>
<dbReference type="FunFam" id="3.40.1440.10:FF:000009">
    <property type="entry name" value="Excinuclease ABC subunit C"/>
    <property type="match status" value="1"/>
</dbReference>
<reference evidence="2 3" key="1">
    <citation type="journal article" date="2003" name="Nature">
        <title>Genome sequence of Bacillus cereus and comparative analysis with Bacillus anthracis.</title>
        <authorList>
            <person name="Ivanova N."/>
            <person name="Sorokin A."/>
            <person name="Anderson I."/>
            <person name="Galleron N."/>
            <person name="Candelon B."/>
            <person name="Kapatral V."/>
            <person name="Bhattacharyya A."/>
            <person name="Reznik G."/>
            <person name="Mikhailova N."/>
            <person name="Lapidus A."/>
            <person name="Chu L."/>
            <person name="Mazur M."/>
            <person name="Goltsman E."/>
            <person name="Larsen N."/>
            <person name="D'Souza M."/>
            <person name="Walunas T."/>
            <person name="Grechkin Y."/>
            <person name="Pusch G."/>
            <person name="Haselkorn R."/>
            <person name="Fonstein M."/>
            <person name="Ehrlich S.D."/>
            <person name="Overbeek R."/>
            <person name="Kyrpides N."/>
        </authorList>
    </citation>
    <scope>NUCLEOTIDE SEQUENCE [LARGE SCALE GENOMIC DNA]</scope>
    <source>
        <strain evidence="3">ATCC 14579 / DSM 31 / CCUG 7414 / JCM 2152 / NBRC 15305 / NCIMB 9373 / NCTC 2599 / NRRL B-3711</strain>
    </source>
</reference>
<dbReference type="PATRIC" id="fig|226900.8.peg.2764"/>
<dbReference type="InterPro" id="IPR014527">
    <property type="entry name" value="UCP026568_excinuclease"/>
</dbReference>
<evidence type="ECO:0000313" key="2">
    <source>
        <dbReference type="EMBL" id="AAP09667.1"/>
    </source>
</evidence>
<evidence type="ECO:0000313" key="3">
    <source>
        <dbReference type="Proteomes" id="UP000001417"/>
    </source>
</evidence>
<feature type="domain" description="GIY-YIG" evidence="1">
    <location>
        <begin position="45"/>
        <end position="101"/>
    </location>
</feature>
<name>Q81CN9_BACCR</name>
<accession>Q81CN9</accession>
<dbReference type="Pfam" id="PF01541">
    <property type="entry name" value="GIY-YIG"/>
    <property type="match status" value="1"/>
</dbReference>
<dbReference type="EMBL" id="AE016877">
    <property type="protein sequence ID" value="AAP09667.1"/>
    <property type="molecule type" value="Genomic_DNA"/>
</dbReference>
<dbReference type="SUPFAM" id="SSF82771">
    <property type="entry name" value="GIY-YIG endonuclease"/>
    <property type="match status" value="1"/>
</dbReference>
<dbReference type="Gene3D" id="3.40.1440.10">
    <property type="entry name" value="GIY-YIG endonuclease"/>
    <property type="match status" value="1"/>
</dbReference>
<dbReference type="AlphaFoldDB" id="Q81CN9"/>
<evidence type="ECO:0000259" key="1">
    <source>
        <dbReference type="Pfam" id="PF01541"/>
    </source>
</evidence>
<dbReference type="PIRSF" id="PIRSF026568">
    <property type="entry name" value="UCP026568"/>
    <property type="match status" value="1"/>
</dbReference>
<sequence length="111" mass="13062">MNLIKINIPEADVSITERKQVIKGDEPIITPINGFIDFHLFPRDKGGIFMFYNINDELLFVGKARKIRQRIKKHFEDNVSPIKNHRDEVYRIDACIVEDPTGKRNLRNIYH</sequence>
<protein>
    <submittedName>
        <fullName evidence="2">UvrC-like protein</fullName>
    </submittedName>
</protein>
<organism evidence="2 3">
    <name type="scientific">Bacillus cereus (strain ATCC 14579 / DSM 31 / CCUG 7414 / JCM 2152 / NBRC 15305 / NCIMB 9373 / NCTC 2599 / NRRL B-3711)</name>
    <dbReference type="NCBI Taxonomy" id="226900"/>
    <lineage>
        <taxon>Bacteria</taxon>
        <taxon>Bacillati</taxon>
        <taxon>Bacillota</taxon>
        <taxon>Bacilli</taxon>
        <taxon>Bacillales</taxon>
        <taxon>Bacillaceae</taxon>
        <taxon>Bacillus</taxon>
        <taxon>Bacillus cereus group</taxon>
    </lineage>
</organism>
<dbReference type="KEGG" id="bce:BC2713"/>
<gene>
    <name evidence="2" type="ordered locus">BC_2713</name>
</gene>
<dbReference type="Proteomes" id="UP000001417">
    <property type="component" value="Chromosome"/>
</dbReference>
<dbReference type="SMR" id="Q81CN9"/>
<keyword evidence="3" id="KW-1185">Reference proteome</keyword>
<proteinExistence type="predicted"/>
<dbReference type="InterPro" id="IPR035901">
    <property type="entry name" value="GIY-YIG_endonuc_sf"/>
</dbReference>
<dbReference type="HOGENOM" id="CLU_1968508_0_0_9"/>